<gene>
    <name evidence="2" type="ORF">GGQ67_004224</name>
</gene>
<protein>
    <submittedName>
        <fullName evidence="2">Uncharacterized protein</fullName>
    </submittedName>
</protein>
<evidence type="ECO:0000313" key="2">
    <source>
        <dbReference type="EMBL" id="MBB3966537.1"/>
    </source>
</evidence>
<evidence type="ECO:0000313" key="3">
    <source>
        <dbReference type="Proteomes" id="UP000582090"/>
    </source>
</evidence>
<dbReference type="RefSeq" id="WP_246400252.1">
    <property type="nucleotide sequence ID" value="NZ_JACIDW010000018.1"/>
</dbReference>
<accession>A0A7W6GCW3</accession>
<comment type="caution">
    <text evidence="2">The sequence shown here is derived from an EMBL/GenBank/DDBJ whole genome shotgun (WGS) entry which is preliminary data.</text>
</comment>
<name>A0A7W6GCW3_9HYPH</name>
<feature type="region of interest" description="Disordered" evidence="1">
    <location>
        <begin position="1"/>
        <end position="21"/>
    </location>
</feature>
<reference evidence="2 3" key="1">
    <citation type="submission" date="2020-08" db="EMBL/GenBank/DDBJ databases">
        <title>Genomic Encyclopedia of Type Strains, Phase IV (KMG-IV): sequencing the most valuable type-strain genomes for metagenomic binning, comparative biology and taxonomic classification.</title>
        <authorList>
            <person name="Goeker M."/>
        </authorList>
    </citation>
    <scope>NUCLEOTIDE SEQUENCE [LARGE SCALE GENOMIC DNA]</scope>
    <source>
        <strain evidence="2 3">DSM 26575</strain>
    </source>
</reference>
<evidence type="ECO:0000256" key="1">
    <source>
        <dbReference type="SAM" id="MobiDB-lite"/>
    </source>
</evidence>
<proteinExistence type="predicted"/>
<dbReference type="EMBL" id="JACIDW010000018">
    <property type="protein sequence ID" value="MBB3966537.1"/>
    <property type="molecule type" value="Genomic_DNA"/>
</dbReference>
<organism evidence="2 3">
    <name type="scientific">Rhizobium metallidurans</name>
    <dbReference type="NCBI Taxonomy" id="1265931"/>
    <lineage>
        <taxon>Bacteria</taxon>
        <taxon>Pseudomonadati</taxon>
        <taxon>Pseudomonadota</taxon>
        <taxon>Alphaproteobacteria</taxon>
        <taxon>Hyphomicrobiales</taxon>
        <taxon>Rhizobiaceae</taxon>
        <taxon>Rhizobium/Agrobacterium group</taxon>
        <taxon>Rhizobium</taxon>
    </lineage>
</organism>
<dbReference type="AlphaFoldDB" id="A0A7W6GCW3"/>
<dbReference type="Proteomes" id="UP000582090">
    <property type="component" value="Unassembled WGS sequence"/>
</dbReference>
<sequence length="86" mass="9486">MGNETRKSAAGSKRPDEQAPDTLTLLKQIADSPRRDNSAYHDAMAQARQAFEAAEAAIGGPVRVKTRIKTKRNGDYVVKWTFKPAK</sequence>
<keyword evidence="3" id="KW-1185">Reference proteome</keyword>
<feature type="compositionally biased region" description="Basic and acidic residues" evidence="1">
    <location>
        <begin position="1"/>
        <end position="17"/>
    </location>
</feature>